<dbReference type="PIRSF" id="PIRSF039026">
    <property type="entry name" value="SiaP"/>
    <property type="match status" value="1"/>
</dbReference>
<proteinExistence type="predicted"/>
<keyword evidence="1" id="KW-0732">Signal</keyword>
<evidence type="ECO:0000313" key="4">
    <source>
        <dbReference type="EMBL" id="QJB46791.1"/>
    </source>
</evidence>
<dbReference type="GO" id="GO:0031317">
    <property type="term" value="C:tripartite ATP-independent periplasmic transporter complex"/>
    <property type="evidence" value="ECO:0007669"/>
    <property type="project" value="InterPro"/>
</dbReference>
<evidence type="ECO:0000256" key="2">
    <source>
        <dbReference type="PIRSR" id="PIRSR039026-1"/>
    </source>
</evidence>
<sequence length="379" mass="41683">MKRRAIVNRLSQSAIAATGVAIIGGCQKAQNKTATAQTDTSNLPTIKWQMATSWPLSLETIFGGAQVLAERVKVLTNGKFIIEPRAAGEIAPGLEVLNVVSQGAVQAGHTAAYYYIGKSPALAFGTSVPFGLNAQQQNAWLYEGGGLTKLREIYASKFNVIQFPAGNTGTQMGGWFRNEVKTLNDLKGLKMRIPGLGGQVMAKLGVTVQTLPGGEIFQALQTGAIDAAEWVGPYDDEKLGLNKVAKFYYYPGWWEPGPTLEVQVNLDEWKKLPPQYQAALETAAFQSNTTMLARYDVRNNESLEKLLKTGTQLRAYSQEILEAGEKASFALYDEFAAKDADFKAVYEQWKPFRDRMYAWNNLNEGSFVRYAYGKMKAGN</sequence>
<dbReference type="GO" id="GO:0043177">
    <property type="term" value="F:organic acid binding"/>
    <property type="evidence" value="ECO:0007669"/>
    <property type="project" value="InterPro"/>
</dbReference>
<reference evidence="4 5" key="1">
    <citation type="submission" date="2020-04" db="EMBL/GenBank/DDBJ databases">
        <title>Genome-Wide Identification of 5-Methylcytosine Sites in Bacterial Genomes By High-Throughput Sequencing of MspJI Restriction Fragments.</title>
        <authorList>
            <person name="Wu V."/>
        </authorList>
    </citation>
    <scope>NUCLEOTIDE SEQUENCE [LARGE SCALE GENOMIC DNA]</scope>
    <source>
        <strain evidence="4 5">CCAP 1403/13f</strain>
    </source>
</reference>
<name>A0A6H2C647_DOLFA</name>
<dbReference type="Pfam" id="PF03480">
    <property type="entry name" value="DctP"/>
    <property type="match status" value="1"/>
</dbReference>
<dbReference type="RefSeq" id="WP_148765113.1">
    <property type="nucleotide sequence ID" value="NZ_CP051206.1"/>
</dbReference>
<feature type="binding site" evidence="3">
    <location>
        <position position="229"/>
    </location>
    <ligand>
        <name>substrate</name>
    </ligand>
</feature>
<reference evidence="4 5" key="2">
    <citation type="submission" date="2020-04" db="EMBL/GenBank/DDBJ databases">
        <authorList>
            <person name="Fomenkov A."/>
            <person name="Anton B.P."/>
            <person name="Roberts R.J."/>
        </authorList>
    </citation>
    <scope>NUCLEOTIDE SEQUENCE [LARGE SCALE GENOMIC DNA]</scope>
    <source>
        <strain evidence="4 5">CCAP 1403/13f</strain>
    </source>
</reference>
<dbReference type="InterPro" id="IPR038404">
    <property type="entry name" value="TRAP_DctP_sf"/>
</dbReference>
<dbReference type="AlphaFoldDB" id="A0A6H2C647"/>
<dbReference type="KEGG" id="dfs:HGD76_24010"/>
<dbReference type="InterPro" id="IPR026289">
    <property type="entry name" value="SBP_TakP-like"/>
</dbReference>
<dbReference type="SUPFAM" id="SSF53850">
    <property type="entry name" value="Periplasmic binding protein-like II"/>
    <property type="match status" value="1"/>
</dbReference>
<dbReference type="NCBIfam" id="NF037995">
    <property type="entry name" value="TRAP_S1"/>
    <property type="match status" value="1"/>
</dbReference>
<dbReference type="Proteomes" id="UP000502433">
    <property type="component" value="Chromosome"/>
</dbReference>
<dbReference type="PROSITE" id="PS51257">
    <property type="entry name" value="PROKAR_LIPOPROTEIN"/>
    <property type="match status" value="1"/>
</dbReference>
<feature type="binding site" evidence="2">
    <location>
        <position position="171"/>
    </location>
    <ligand>
        <name>substrate</name>
    </ligand>
</feature>
<dbReference type="InterPro" id="IPR041722">
    <property type="entry name" value="TakP/all3028"/>
</dbReference>
<evidence type="ECO:0000313" key="5">
    <source>
        <dbReference type="Proteomes" id="UP000502433"/>
    </source>
</evidence>
<feature type="binding site" evidence="2">
    <location>
        <position position="192"/>
    </location>
    <ligand>
        <name>substrate</name>
    </ligand>
</feature>
<dbReference type="Gene3D" id="3.40.190.170">
    <property type="entry name" value="Bacterial extracellular solute-binding protein, family 7"/>
    <property type="match status" value="1"/>
</dbReference>
<dbReference type="PANTHER" id="PTHR33376:SF5">
    <property type="entry name" value="EXTRACYTOPLASMIC SOLUTE RECEPTOR PROTEIN"/>
    <property type="match status" value="1"/>
</dbReference>
<keyword evidence="3" id="KW-0479">Metal-binding</keyword>
<feature type="binding site" evidence="3">
    <location>
        <position position="230"/>
    </location>
    <ligand>
        <name>Na(+)</name>
        <dbReference type="ChEBI" id="CHEBI:29101"/>
    </ligand>
</feature>
<dbReference type="InterPro" id="IPR018389">
    <property type="entry name" value="DctP_fam"/>
</dbReference>
<gene>
    <name evidence="4" type="ORF">HGD76_24010</name>
</gene>
<dbReference type="GO" id="GO:0055085">
    <property type="term" value="P:transmembrane transport"/>
    <property type="evidence" value="ECO:0007669"/>
    <property type="project" value="InterPro"/>
</dbReference>
<protein>
    <submittedName>
        <fullName evidence="4">TRAP transporter substrate-binding protein</fullName>
    </submittedName>
</protein>
<dbReference type="EMBL" id="CP051206">
    <property type="protein sequence ID" value="QJB46791.1"/>
    <property type="molecule type" value="Genomic_DNA"/>
</dbReference>
<dbReference type="CDD" id="cd13682">
    <property type="entry name" value="PBP2_TRAP_alpha-ketoacid"/>
    <property type="match status" value="1"/>
</dbReference>
<dbReference type="GO" id="GO:0015849">
    <property type="term" value="P:organic acid transport"/>
    <property type="evidence" value="ECO:0007669"/>
    <property type="project" value="InterPro"/>
</dbReference>
<organism evidence="4 5">
    <name type="scientific">Dolichospermum flos-aquae CCAP 1403/13F</name>
    <dbReference type="NCBI Taxonomy" id="315271"/>
    <lineage>
        <taxon>Bacteria</taxon>
        <taxon>Bacillati</taxon>
        <taxon>Cyanobacteriota</taxon>
        <taxon>Cyanophyceae</taxon>
        <taxon>Nostocales</taxon>
        <taxon>Aphanizomenonaceae</taxon>
        <taxon>Dolichospermum</taxon>
    </lineage>
</organism>
<dbReference type="GO" id="GO:0046872">
    <property type="term" value="F:metal ion binding"/>
    <property type="evidence" value="ECO:0007669"/>
    <property type="project" value="UniProtKB-KW"/>
</dbReference>
<feature type="binding site" evidence="3">
    <location>
        <position position="255"/>
    </location>
    <ligand>
        <name>substrate</name>
    </ligand>
</feature>
<dbReference type="PANTHER" id="PTHR33376">
    <property type="match status" value="1"/>
</dbReference>
<evidence type="ECO:0000256" key="3">
    <source>
        <dbReference type="PIRSR" id="PIRSR039026-2"/>
    </source>
</evidence>
<dbReference type="Gene3D" id="3.40.190.10">
    <property type="entry name" value="Periplasmic binding protein-like II"/>
    <property type="match status" value="1"/>
</dbReference>
<evidence type="ECO:0000256" key="1">
    <source>
        <dbReference type="ARBA" id="ARBA00022729"/>
    </source>
</evidence>
<accession>A0A6H2C647</accession>